<sequence>MNNIKKWGELATLTLATLLGMQLTDNQASAYVFDTAKFQKGQVPDTRRSPFSSVVFIVDGETGDSANGVLIAPDTVLTAAHVVLRQRDESDRTTFSDWPKQLINPSALSIRPAYGGESGSTVERYPFSWHYHGQTVAIPAEYFEAALRPNGDAGDNDIALIHLNQPVQGAPILPLGEFRPQDINRSIVSAIGFPATLGPGNMNEPENQDDRMYADYGTVSAITGRQLLTTNINWSHGSSGGPLLNSFNQVIGIVSSSNAYGNFATRIDSGLNCWIQERMHEHDQDLAPENSRRRWRQLGNERVYFDYNGEATAIVGQKTQITSVF</sequence>
<dbReference type="EC" id="3.4.21.-" evidence="6"/>
<dbReference type="SUPFAM" id="SSF50494">
    <property type="entry name" value="Trypsin-like serine proteases"/>
    <property type="match status" value="1"/>
</dbReference>
<evidence type="ECO:0000313" key="8">
    <source>
        <dbReference type="EMBL" id="USS91990.1"/>
    </source>
</evidence>
<keyword evidence="3" id="KW-0732">Signal</keyword>
<keyword evidence="9" id="KW-1185">Reference proteome</keyword>
<keyword evidence="5 6" id="KW-0720">Serine protease</keyword>
<dbReference type="EMBL" id="CP097122">
    <property type="protein sequence ID" value="USS91990.1"/>
    <property type="molecule type" value="Genomic_DNA"/>
</dbReference>
<accession>A0ABY5C3T5</accession>
<evidence type="ECO:0000256" key="3">
    <source>
        <dbReference type="ARBA" id="ARBA00022729"/>
    </source>
</evidence>
<dbReference type="Proteomes" id="UP001056093">
    <property type="component" value="Chromosome"/>
</dbReference>
<keyword evidence="2 6" id="KW-0645">Protease</keyword>
<evidence type="ECO:0000256" key="6">
    <source>
        <dbReference type="RuleBase" id="RU004296"/>
    </source>
</evidence>
<organism evidence="8 9">
    <name type="scientific">Fructobacillus americanaquae</name>
    <dbReference type="NCBI Taxonomy" id="2940302"/>
    <lineage>
        <taxon>Bacteria</taxon>
        <taxon>Bacillati</taxon>
        <taxon>Bacillota</taxon>
        <taxon>Bacilli</taxon>
        <taxon>Lactobacillales</taxon>
        <taxon>Lactobacillaceae</taxon>
        <taxon>Fructobacillus</taxon>
    </lineage>
</organism>
<dbReference type="SMART" id="SM00020">
    <property type="entry name" value="Tryp_SPc"/>
    <property type="match status" value="1"/>
</dbReference>
<name>A0ABY5C3T5_9LACO</name>
<evidence type="ECO:0000313" key="9">
    <source>
        <dbReference type="Proteomes" id="UP001056093"/>
    </source>
</evidence>
<evidence type="ECO:0000256" key="1">
    <source>
        <dbReference type="ARBA" id="ARBA00008764"/>
    </source>
</evidence>
<gene>
    <name evidence="8" type="ORF">M3M36_06680</name>
</gene>
<dbReference type="InterPro" id="IPR050966">
    <property type="entry name" value="Glutamyl_endopeptidase"/>
</dbReference>
<evidence type="ECO:0000256" key="4">
    <source>
        <dbReference type="ARBA" id="ARBA00022801"/>
    </source>
</evidence>
<dbReference type="InterPro" id="IPR043504">
    <property type="entry name" value="Peptidase_S1_PA_chymotrypsin"/>
</dbReference>
<evidence type="ECO:0000256" key="5">
    <source>
        <dbReference type="ARBA" id="ARBA00022825"/>
    </source>
</evidence>
<dbReference type="InterPro" id="IPR001254">
    <property type="entry name" value="Trypsin_dom"/>
</dbReference>
<keyword evidence="4 6" id="KW-0378">Hydrolase</keyword>
<dbReference type="InterPro" id="IPR008256">
    <property type="entry name" value="Peptidase_S1B"/>
</dbReference>
<protein>
    <recommendedName>
        <fullName evidence="6">Serine protease</fullName>
        <ecNumber evidence="6">3.4.21.-</ecNumber>
    </recommendedName>
</protein>
<reference evidence="8" key="1">
    <citation type="submission" date="2022-05" db="EMBL/GenBank/DDBJ databases">
        <authorList>
            <person name="Oliphant S.A."/>
            <person name="Watson-Haigh N.S."/>
            <person name="Sumby K.M."/>
            <person name="Gardner J.M."/>
            <person name="Jiranek V."/>
        </authorList>
    </citation>
    <scope>NUCLEOTIDE SEQUENCE</scope>
    <source>
        <strain evidence="8">KI3_B9</strain>
    </source>
</reference>
<evidence type="ECO:0000259" key="7">
    <source>
        <dbReference type="PROSITE" id="PS50240"/>
    </source>
</evidence>
<dbReference type="PANTHER" id="PTHR15462">
    <property type="entry name" value="SERINE PROTEASE"/>
    <property type="match status" value="1"/>
</dbReference>
<dbReference type="PANTHER" id="PTHR15462:SF8">
    <property type="entry name" value="SERINE PROTEASE"/>
    <property type="match status" value="1"/>
</dbReference>
<dbReference type="Gene3D" id="2.40.10.10">
    <property type="entry name" value="Trypsin-like serine proteases"/>
    <property type="match status" value="2"/>
</dbReference>
<dbReference type="InterPro" id="IPR009003">
    <property type="entry name" value="Peptidase_S1_PA"/>
</dbReference>
<feature type="domain" description="Peptidase S1" evidence="7">
    <location>
        <begin position="38"/>
        <end position="280"/>
    </location>
</feature>
<dbReference type="PROSITE" id="PS50240">
    <property type="entry name" value="TRYPSIN_DOM"/>
    <property type="match status" value="1"/>
</dbReference>
<proteinExistence type="inferred from homology"/>
<dbReference type="RefSeq" id="WP_252773796.1">
    <property type="nucleotide sequence ID" value="NZ_CP097122.1"/>
</dbReference>
<dbReference type="PRINTS" id="PR00839">
    <property type="entry name" value="V8PROTEASE"/>
</dbReference>
<comment type="similarity">
    <text evidence="1 6">Belongs to the peptidase S1B family.</text>
</comment>
<dbReference type="Pfam" id="PF13365">
    <property type="entry name" value="Trypsin_2"/>
    <property type="match status" value="1"/>
</dbReference>
<evidence type="ECO:0000256" key="2">
    <source>
        <dbReference type="ARBA" id="ARBA00022670"/>
    </source>
</evidence>